<name>A0A369PZ44_9SPHI</name>
<reference evidence="1 2" key="1">
    <citation type="submission" date="2018-07" db="EMBL/GenBank/DDBJ databases">
        <title>Pedobacter sp. nov., isolated from soil.</title>
        <authorList>
            <person name="Zhou L.Y."/>
            <person name="Du Z.J."/>
        </authorList>
    </citation>
    <scope>NUCLEOTIDE SEQUENCE [LARGE SCALE GENOMIC DNA]</scope>
    <source>
        <strain evidence="1 2">JDX94</strain>
    </source>
</reference>
<evidence type="ECO:0008006" key="3">
    <source>
        <dbReference type="Google" id="ProtNLM"/>
    </source>
</evidence>
<comment type="caution">
    <text evidence="1">The sequence shown here is derived from an EMBL/GenBank/DDBJ whole genome shotgun (WGS) entry which is preliminary data.</text>
</comment>
<organism evidence="1 2">
    <name type="scientific">Pedobacter chinensis</name>
    <dbReference type="NCBI Taxonomy" id="2282421"/>
    <lineage>
        <taxon>Bacteria</taxon>
        <taxon>Pseudomonadati</taxon>
        <taxon>Bacteroidota</taxon>
        <taxon>Sphingobacteriia</taxon>
        <taxon>Sphingobacteriales</taxon>
        <taxon>Sphingobacteriaceae</taxon>
        <taxon>Pedobacter</taxon>
    </lineage>
</organism>
<dbReference type="RefSeq" id="WP_115401324.1">
    <property type="nucleotide sequence ID" value="NZ_QPKV01000002.1"/>
</dbReference>
<dbReference type="AlphaFoldDB" id="A0A369PZ44"/>
<sequence length="315" mass="35809">MPHVTFIHGIANKPEEKKLKKIWLDALAQDPLNNDDAIDLGALGITTSMIYWADVLYDKPMEDAIFESVSNYESNEAIISESSADPDMAWREHLSGDERKMVDSLASKLSFDVLMNDDAVPDEKEMARTLERIPLPWFVKRRLMKWLLKDVHHYLFNKTFSPRAGVSFIVQDEIRSRVLNKLNEVKTDLHIVISHSMGTVIIYDCLKRVAECPAIDGLMTIGSPLGIDEVQDKFAPEWNRENGFAEKIKGPWINVYDSFDPVAGFDGNIANDYKLSGEEVIEVINEQNWGSWRHNITNYLSGPKLRAALKGMLKL</sequence>
<dbReference type="Proteomes" id="UP000253961">
    <property type="component" value="Unassembled WGS sequence"/>
</dbReference>
<proteinExistence type="predicted"/>
<dbReference type="EMBL" id="QPKV01000002">
    <property type="protein sequence ID" value="RDC57903.1"/>
    <property type="molecule type" value="Genomic_DNA"/>
</dbReference>
<accession>A0A369PZ44</accession>
<evidence type="ECO:0000313" key="1">
    <source>
        <dbReference type="EMBL" id="RDC57903.1"/>
    </source>
</evidence>
<evidence type="ECO:0000313" key="2">
    <source>
        <dbReference type="Proteomes" id="UP000253961"/>
    </source>
</evidence>
<protein>
    <recommendedName>
        <fullName evidence="3">Alpha/beta hydrolase</fullName>
    </recommendedName>
</protein>
<dbReference type="OrthoDB" id="980024at2"/>
<keyword evidence="2" id="KW-1185">Reference proteome</keyword>
<gene>
    <name evidence="1" type="ORF">DU508_02825</name>
</gene>